<comment type="similarity">
    <text evidence="1 3">Belongs to the short-chain dehydrogenases/reductases (SDR) family.</text>
</comment>
<dbReference type="EMBL" id="CAXAQS010000776">
    <property type="protein sequence ID" value="CAK9253104.1"/>
    <property type="molecule type" value="Genomic_DNA"/>
</dbReference>
<dbReference type="CDD" id="cd05374">
    <property type="entry name" value="17beta-HSD-like_SDR_c"/>
    <property type="match status" value="1"/>
</dbReference>
<gene>
    <name evidence="5" type="ORF">CSSPJE1EN1_LOCUS28482</name>
</gene>
<dbReference type="InterPro" id="IPR051911">
    <property type="entry name" value="SDR_oxidoreductase"/>
</dbReference>
<keyword evidence="2" id="KW-0560">Oxidoreductase</keyword>
<dbReference type="InterPro" id="IPR002347">
    <property type="entry name" value="SDR_fam"/>
</dbReference>
<dbReference type="Pfam" id="PF00106">
    <property type="entry name" value="adh_short"/>
    <property type="match status" value="1"/>
</dbReference>
<feature type="domain" description="Ketoreductase" evidence="4">
    <location>
        <begin position="13"/>
        <end position="185"/>
    </location>
</feature>
<evidence type="ECO:0000313" key="6">
    <source>
        <dbReference type="Proteomes" id="UP001497444"/>
    </source>
</evidence>
<dbReference type="PANTHER" id="PTHR43976">
    <property type="entry name" value="SHORT CHAIN DEHYDROGENASE"/>
    <property type="match status" value="1"/>
</dbReference>
<dbReference type="PRINTS" id="PR00080">
    <property type="entry name" value="SDRFAMILY"/>
</dbReference>
<reference evidence="5" key="1">
    <citation type="submission" date="2024-02" db="EMBL/GenBank/DDBJ databases">
        <authorList>
            <consortium name="ELIXIR-Norway"/>
            <consortium name="Elixir Norway"/>
        </authorList>
    </citation>
    <scope>NUCLEOTIDE SEQUENCE</scope>
</reference>
<evidence type="ECO:0000256" key="3">
    <source>
        <dbReference type="RuleBase" id="RU000363"/>
    </source>
</evidence>
<dbReference type="Gene3D" id="3.40.50.720">
    <property type="entry name" value="NAD(P)-binding Rossmann-like Domain"/>
    <property type="match status" value="1"/>
</dbReference>
<evidence type="ECO:0000256" key="1">
    <source>
        <dbReference type="ARBA" id="ARBA00006484"/>
    </source>
</evidence>
<dbReference type="SUPFAM" id="SSF51735">
    <property type="entry name" value="NAD(P)-binding Rossmann-fold domains"/>
    <property type="match status" value="1"/>
</dbReference>
<dbReference type="PRINTS" id="PR00081">
    <property type="entry name" value="GDHRDH"/>
</dbReference>
<keyword evidence="6" id="KW-1185">Reference proteome</keyword>
<dbReference type="PANTHER" id="PTHR43976:SF16">
    <property type="entry name" value="SHORT-CHAIN DEHYDROGENASE_REDUCTASE FAMILY PROTEIN"/>
    <property type="match status" value="1"/>
</dbReference>
<dbReference type="InterPro" id="IPR057326">
    <property type="entry name" value="KR_dom"/>
</dbReference>
<evidence type="ECO:0000259" key="4">
    <source>
        <dbReference type="SMART" id="SM00822"/>
    </source>
</evidence>
<dbReference type="Proteomes" id="UP001497444">
    <property type="component" value="Unassembled WGS sequence"/>
</dbReference>
<dbReference type="SMART" id="SM00822">
    <property type="entry name" value="PKS_KR"/>
    <property type="match status" value="1"/>
</dbReference>
<name>A0ABP0VF88_9BRYO</name>
<evidence type="ECO:0000313" key="5">
    <source>
        <dbReference type="EMBL" id="CAK9253104.1"/>
    </source>
</evidence>
<organism evidence="5 6">
    <name type="scientific">Sphagnum jensenii</name>
    <dbReference type="NCBI Taxonomy" id="128206"/>
    <lineage>
        <taxon>Eukaryota</taxon>
        <taxon>Viridiplantae</taxon>
        <taxon>Streptophyta</taxon>
        <taxon>Embryophyta</taxon>
        <taxon>Bryophyta</taxon>
        <taxon>Sphagnophytina</taxon>
        <taxon>Sphagnopsida</taxon>
        <taxon>Sphagnales</taxon>
        <taxon>Sphagnaceae</taxon>
        <taxon>Sphagnum</taxon>
    </lineage>
</organism>
<accession>A0ABP0VF88</accession>
<dbReference type="InterPro" id="IPR036291">
    <property type="entry name" value="NAD(P)-bd_dom_sf"/>
</dbReference>
<comment type="caution">
    <text evidence="5">The sequence shown here is derived from an EMBL/GenBank/DDBJ whole genome shotgun (WGS) entry which is preliminary data.</text>
</comment>
<protein>
    <recommendedName>
        <fullName evidence="4">Ketoreductase domain-containing protein</fullName>
    </recommendedName>
</protein>
<sequence>MFWKKASKMPPSPVVLITGASTGVGLALARRLWKSQFRVVLTAREGSLKRFQNETFADPHFFVRPLEVTSAESRLALKNWIDENLGGVDILVNNAGISYRSVIEHMSDEDLRKQIETNFHGPFSLIRMLLPKMREKGWGRIINVSSVGGMMAMPTMGAYSASKWALEGATEALWYEMKPWNIGVTLIQPGFINSDSFKSVYLNEQAKLSSTDAQDPYHEYYRRMVPFISEKMKKSRSSSDDVASVVFKTMLSSNPPLRVAATKDAWFFGLVRRILPRQWYHLILFLCLPGVFRWRNTYKLKDYYSESEKTPTDFKKTG</sequence>
<proteinExistence type="inferred from homology"/>
<evidence type="ECO:0000256" key="2">
    <source>
        <dbReference type="ARBA" id="ARBA00023002"/>
    </source>
</evidence>